<keyword evidence="9" id="KW-0560">Oxidoreductase</keyword>
<keyword evidence="12 13" id="KW-0472">Membrane</keyword>
<dbReference type="FunFam" id="1.10.630.10:FF:000042">
    <property type="entry name" value="Cytochrome P450"/>
    <property type="match status" value="2"/>
</dbReference>
<evidence type="ECO:0000256" key="2">
    <source>
        <dbReference type="ARBA" id="ARBA00004174"/>
    </source>
</evidence>
<dbReference type="PRINTS" id="PR00463">
    <property type="entry name" value="EP450I"/>
</dbReference>
<keyword evidence="8" id="KW-0492">Microsome</keyword>
<keyword evidence="5" id="KW-0349">Heme</keyword>
<dbReference type="PANTHER" id="PTHR24292">
    <property type="entry name" value="CYTOCHROME P450"/>
    <property type="match status" value="1"/>
</dbReference>
<dbReference type="GO" id="GO:0005506">
    <property type="term" value="F:iron ion binding"/>
    <property type="evidence" value="ECO:0007669"/>
    <property type="project" value="InterPro"/>
</dbReference>
<name>A0A154PM49_DUFNO</name>
<proteinExistence type="inferred from homology"/>
<gene>
    <name evidence="14" type="ORF">WN55_04062</name>
</gene>
<evidence type="ECO:0000256" key="3">
    <source>
        <dbReference type="ARBA" id="ARBA00004406"/>
    </source>
</evidence>
<evidence type="ECO:0000256" key="7">
    <source>
        <dbReference type="ARBA" id="ARBA00022824"/>
    </source>
</evidence>
<accession>A0A154PM49</accession>
<keyword evidence="11" id="KW-0503">Monooxygenase</keyword>
<dbReference type="InterPro" id="IPR017972">
    <property type="entry name" value="Cyt_P450_CS"/>
</dbReference>
<keyword evidence="13" id="KW-1133">Transmembrane helix</keyword>
<evidence type="ECO:0000256" key="5">
    <source>
        <dbReference type="ARBA" id="ARBA00022617"/>
    </source>
</evidence>
<evidence type="ECO:0000256" key="10">
    <source>
        <dbReference type="ARBA" id="ARBA00023004"/>
    </source>
</evidence>
<dbReference type="PROSITE" id="PS00086">
    <property type="entry name" value="CYTOCHROME_P450"/>
    <property type="match status" value="1"/>
</dbReference>
<dbReference type="InterPro" id="IPR036396">
    <property type="entry name" value="Cyt_P450_sf"/>
</dbReference>
<dbReference type="InterPro" id="IPR002401">
    <property type="entry name" value="Cyt_P450_E_grp-I"/>
</dbReference>
<dbReference type="Gene3D" id="1.10.630.10">
    <property type="entry name" value="Cytochrome P450"/>
    <property type="match status" value="5"/>
</dbReference>
<evidence type="ECO:0000313" key="15">
    <source>
        <dbReference type="Proteomes" id="UP000076502"/>
    </source>
</evidence>
<evidence type="ECO:0000256" key="6">
    <source>
        <dbReference type="ARBA" id="ARBA00022723"/>
    </source>
</evidence>
<feature type="transmembrane region" description="Helical" evidence="13">
    <location>
        <begin position="5"/>
        <end position="22"/>
    </location>
</feature>
<dbReference type="PANTHER" id="PTHR24292:SF54">
    <property type="entry name" value="CYP9F3-RELATED"/>
    <property type="match status" value="1"/>
</dbReference>
<evidence type="ECO:0000313" key="14">
    <source>
        <dbReference type="EMBL" id="KZC12358.1"/>
    </source>
</evidence>
<evidence type="ECO:0000256" key="12">
    <source>
        <dbReference type="ARBA" id="ARBA00023136"/>
    </source>
</evidence>
<dbReference type="GO" id="GO:0004497">
    <property type="term" value="F:monooxygenase activity"/>
    <property type="evidence" value="ECO:0007669"/>
    <property type="project" value="UniProtKB-KW"/>
</dbReference>
<comment type="subcellular location">
    <subcellularLocation>
        <location evidence="3">Endoplasmic reticulum membrane</location>
        <topology evidence="3">Peripheral membrane protein</topology>
    </subcellularLocation>
    <subcellularLocation>
        <location evidence="2">Microsome membrane</location>
        <topology evidence="2">Peripheral membrane protein</topology>
    </subcellularLocation>
</comment>
<comment type="similarity">
    <text evidence="4">Belongs to the cytochrome P450 family.</text>
</comment>
<evidence type="ECO:0000256" key="11">
    <source>
        <dbReference type="ARBA" id="ARBA00023033"/>
    </source>
</evidence>
<reference evidence="14 15" key="1">
    <citation type="submission" date="2015-07" db="EMBL/GenBank/DDBJ databases">
        <title>The genome of Dufourea novaeangliae.</title>
        <authorList>
            <person name="Pan H."/>
            <person name="Kapheim K."/>
        </authorList>
    </citation>
    <scope>NUCLEOTIDE SEQUENCE [LARGE SCALE GENOMIC DNA]</scope>
    <source>
        <strain evidence="14">0120121106</strain>
        <tissue evidence="14">Whole body</tissue>
    </source>
</reference>
<organism evidence="14 15">
    <name type="scientific">Dufourea novaeangliae</name>
    <name type="common">Sweat bee</name>
    <dbReference type="NCBI Taxonomy" id="178035"/>
    <lineage>
        <taxon>Eukaryota</taxon>
        <taxon>Metazoa</taxon>
        <taxon>Ecdysozoa</taxon>
        <taxon>Arthropoda</taxon>
        <taxon>Hexapoda</taxon>
        <taxon>Insecta</taxon>
        <taxon>Pterygota</taxon>
        <taxon>Neoptera</taxon>
        <taxon>Endopterygota</taxon>
        <taxon>Hymenoptera</taxon>
        <taxon>Apocrita</taxon>
        <taxon>Aculeata</taxon>
        <taxon>Apoidea</taxon>
        <taxon>Anthophila</taxon>
        <taxon>Halictidae</taxon>
        <taxon>Rophitinae</taxon>
        <taxon>Dufourea</taxon>
    </lineage>
</organism>
<dbReference type="CDD" id="cd11056">
    <property type="entry name" value="CYP6-like"/>
    <property type="match status" value="3"/>
</dbReference>
<keyword evidence="10" id="KW-0408">Iron</keyword>
<dbReference type="InterPro" id="IPR050476">
    <property type="entry name" value="Insect_CytP450_Detox"/>
</dbReference>
<comment type="cofactor">
    <cofactor evidence="1">
        <name>heme</name>
        <dbReference type="ChEBI" id="CHEBI:30413"/>
    </cofactor>
</comment>
<dbReference type="STRING" id="178035.A0A154PM49"/>
<keyword evidence="15" id="KW-1185">Reference proteome</keyword>
<evidence type="ECO:0000256" key="9">
    <source>
        <dbReference type="ARBA" id="ARBA00023002"/>
    </source>
</evidence>
<dbReference type="GO" id="GO:0016705">
    <property type="term" value="F:oxidoreductase activity, acting on paired donors, with incorporation or reduction of molecular oxygen"/>
    <property type="evidence" value="ECO:0007669"/>
    <property type="project" value="InterPro"/>
</dbReference>
<keyword evidence="13" id="KW-0812">Transmembrane</keyword>
<dbReference type="Proteomes" id="UP000076502">
    <property type="component" value="Unassembled WGS sequence"/>
</dbReference>
<dbReference type="PRINTS" id="PR00385">
    <property type="entry name" value="P450"/>
</dbReference>
<dbReference type="SUPFAM" id="SSF48264">
    <property type="entry name" value="Cytochrome P450"/>
    <property type="match status" value="5"/>
</dbReference>
<keyword evidence="6" id="KW-0479">Metal-binding</keyword>
<keyword evidence="7" id="KW-0256">Endoplasmic reticulum</keyword>
<dbReference type="OrthoDB" id="2789670at2759"/>
<dbReference type="EMBL" id="KQ434947">
    <property type="protein sequence ID" value="KZC12358.1"/>
    <property type="molecule type" value="Genomic_DNA"/>
</dbReference>
<sequence length="1726" mass="199782">MTDCLVTLCGVSVILFLLYYYLTSNFNYWKNRGVSGPRPVPIFGNLRQMIMKNLFLGEILKQMYNEYKHEPAFGIFVRRAPILIVNDLDLIKDILIKDFSLFADRGIQLYPKVEPLCEHLFNLEEERWRLLRTRLSPVFTSGKIKEMFPLVAECGQHLEKYLEKLVSKGDPVECREIAAKYTTDVIGSCAFGIDTNSFSDEDSEFRSMGRQVFLPTTKSFIKDLCKSFFPSLYKIVGRPLQKLHVTNFFTNVVVDTMNYREQNSIIRPDFINMLMKLKKDPRNLKSIELTDELLTAQAFVFFVAGFETSSSTISHSLYELALNTDIQDKLRKEIRENFAQHGETLTYERVKQMKYLDSVFRETLRKYPLLPILMRKVCTNYTFKGTNITIPKNTNIWIPVYGIHRDPDIYPNPEVFDPERFVEDAVSARHPMSYLPFGDGPRNCIEKYLDKLSKKVPVDIRDVAAKYTTNVIGNCAFGIDMNAMEEQESEFYRIAKQFIAPSRENSLRLIVRRFSPKLYDLLGYIVPDRIFAPFFTKLVMDTIQYRKEHDFFRPDFINTLIELRKHPEQLENIGLAGLRHDVMRAKKPASSRRARTARSAAKLDNTYTFLTAQLFIFFVAGFHTSATTMSNALYELALHHDLQNKLRAEITEYYDKSDGELQYETINEMKYLDKVIKETLRMYPAGPDIRRKATSSYTFDSMKVTIPKSMSVIIPLFAIHRDANMYPNPDQFDPERFSEEAIAARHPMSYLAFGEGPRNCIVVTEENTRPIQGVRLPVGKNLRGDSLRQNKTKIKNNEIASSASFVSYKRLKIHPNDGNPRVRNVGRSRLVEPLVENLINLEPERWRPLRTKLSPVFTSGKMRDMFHLMVECGQHLEEYLHKIVSNDEPIECGELAAKFTTDVIGSCVFGISMNSLSDEDSKFRTMGRQVFAPSVQTFMRDNCRQLFPSLYNLVGYIFQPHYITDFFKSVVVDTMNYREKNNIIRPDFINMLMELKKNPHCLENINSLLSAQALVFFLAGFETSSTTMSHSLYELAMNNDIQDKLRNEIRENFAQHGETLTYERVKQMKYLDWVFRGGVLAILCLLYYYLTSNFNFWKDRGIPGPRPVPLFGNIRLLALRKLSMADFIRNMYDQYKHEPVFGIFSGSSPVLVVNDLEMIKDILIRDFSLFVDRGLSTYPKVEPLTEHLFNIDPERWRPLRIKSSPIFTSGKLKEMFPLVVECGQHLEDYLEKVVSKGEPVDCREIAAKFTTDVIGSCAFGISMKALSDEDSDFRRMGKELFVADTKEIMRIFCRQFFPGVYKVAGRILQKHHVGNFFTNMVMSTLKYREQNNIFRPDFINVLLELQRNPHNLENIELTEGLLTSQAFGFFIAGFETSSSTMSHSLYELALNTDMQDKLRNEIRENFAQHGDTLTYEQVKQMKYLDLVFRETLRKYPVLPILMRKGSTDYTFKGTNITVPKGTLIWIPVRGIHYNSHIYPKPEVFDTERFTEEAISARHPMSYIPFGDGPRNCIELTDSLLASQAFVFFVAGFETSSSTMARSLYELALNTNIQDQLRKEIRENYARHGETLTHEQVKKMKYLDLLLRETLRKYPVVPMLMRKVSTNYTFKRTNITISKDTNVWVAVYGIHHNPDIHPKPEMFHPERFTEDAVSARHPMSYLPFGDGPRNCIGARFAFHQSKIGLISILRNYRVDVCEKTTIPYTSNSRSFTLTLKGGVVLKITKVE</sequence>
<dbReference type="GO" id="GO:0020037">
    <property type="term" value="F:heme binding"/>
    <property type="evidence" value="ECO:0007669"/>
    <property type="project" value="InterPro"/>
</dbReference>
<evidence type="ECO:0000256" key="8">
    <source>
        <dbReference type="ARBA" id="ARBA00022848"/>
    </source>
</evidence>
<dbReference type="GO" id="GO:0005789">
    <property type="term" value="C:endoplasmic reticulum membrane"/>
    <property type="evidence" value="ECO:0007669"/>
    <property type="project" value="UniProtKB-SubCell"/>
</dbReference>
<dbReference type="InterPro" id="IPR001128">
    <property type="entry name" value="Cyt_P450"/>
</dbReference>
<evidence type="ECO:0000256" key="1">
    <source>
        <dbReference type="ARBA" id="ARBA00001971"/>
    </source>
</evidence>
<protein>
    <submittedName>
        <fullName evidence="14">Putative cytochrome P450 6a14</fullName>
    </submittedName>
</protein>
<dbReference type="Pfam" id="PF00067">
    <property type="entry name" value="p450"/>
    <property type="match status" value="5"/>
</dbReference>
<evidence type="ECO:0000256" key="13">
    <source>
        <dbReference type="SAM" id="Phobius"/>
    </source>
</evidence>
<evidence type="ECO:0000256" key="4">
    <source>
        <dbReference type="ARBA" id="ARBA00010617"/>
    </source>
</evidence>